<proteinExistence type="predicted"/>
<dbReference type="GO" id="GO:0051642">
    <property type="term" value="P:centrosome localization"/>
    <property type="evidence" value="ECO:0007669"/>
    <property type="project" value="TreeGrafter"/>
</dbReference>
<comment type="subcellular location">
    <subcellularLocation>
        <location evidence="1">Cytoplasm</location>
        <location evidence="1">Cytoskeleton</location>
        <location evidence="1">Microtubule organizing center</location>
        <location evidence="1">Centrosome</location>
    </subcellularLocation>
</comment>
<evidence type="ECO:0000256" key="7">
    <source>
        <dbReference type="ARBA" id="ARBA00023212"/>
    </source>
</evidence>
<keyword evidence="6 8" id="KW-0175">Coiled coil</keyword>
<keyword evidence="2" id="KW-0963">Cytoplasm</keyword>
<dbReference type="GO" id="GO:0097539">
    <property type="term" value="C:ciliary transition fiber"/>
    <property type="evidence" value="ECO:0007669"/>
    <property type="project" value="TreeGrafter"/>
</dbReference>
<keyword evidence="3" id="KW-0597">Phosphoprotein</keyword>
<name>A0A7E6CFT8_9CHIR</name>
<dbReference type="GO" id="GO:0090222">
    <property type="term" value="P:centrosome-templated microtubule nucleation"/>
    <property type="evidence" value="ECO:0007669"/>
    <property type="project" value="TreeGrafter"/>
</dbReference>
<dbReference type="Gene3D" id="1.10.238.10">
    <property type="entry name" value="EF-hand"/>
    <property type="match status" value="1"/>
</dbReference>
<reference evidence="12" key="1">
    <citation type="submission" date="2025-08" db="UniProtKB">
        <authorList>
            <consortium name="RefSeq"/>
        </authorList>
    </citation>
    <scope>IDENTIFICATION</scope>
    <source>
        <tissue evidence="12">Muscle</tissue>
    </source>
</reference>
<evidence type="ECO:0000256" key="8">
    <source>
        <dbReference type="SAM" id="Coils"/>
    </source>
</evidence>
<evidence type="ECO:0000313" key="11">
    <source>
        <dbReference type="Proteomes" id="UP000504628"/>
    </source>
</evidence>
<dbReference type="GO" id="GO:0005814">
    <property type="term" value="C:centriole"/>
    <property type="evidence" value="ECO:0007669"/>
    <property type="project" value="TreeGrafter"/>
</dbReference>
<dbReference type="GO" id="GO:0005874">
    <property type="term" value="C:microtubule"/>
    <property type="evidence" value="ECO:0007669"/>
    <property type="project" value="UniProtKB-KW"/>
</dbReference>
<evidence type="ECO:0000256" key="2">
    <source>
        <dbReference type="ARBA" id="ARBA00022490"/>
    </source>
</evidence>
<feature type="coiled-coil region" evidence="8">
    <location>
        <begin position="750"/>
        <end position="939"/>
    </location>
</feature>
<evidence type="ECO:0000313" key="12">
    <source>
        <dbReference type="RefSeq" id="XP_035865840.1"/>
    </source>
</evidence>
<gene>
    <name evidence="12" type="primary">NIN</name>
</gene>
<dbReference type="InterPro" id="IPR002048">
    <property type="entry name" value="EF_hand_dom"/>
</dbReference>
<evidence type="ECO:0000256" key="5">
    <source>
        <dbReference type="ARBA" id="ARBA00022737"/>
    </source>
</evidence>
<dbReference type="SUPFAM" id="SSF47473">
    <property type="entry name" value="EF-hand"/>
    <property type="match status" value="1"/>
</dbReference>
<dbReference type="GO" id="GO:0097431">
    <property type="term" value="C:mitotic spindle pole"/>
    <property type="evidence" value="ECO:0007669"/>
    <property type="project" value="TreeGrafter"/>
</dbReference>
<keyword evidence="5" id="KW-0677">Repeat</keyword>
<protein>
    <submittedName>
        <fullName evidence="12">Ninein isoform X7</fullName>
    </submittedName>
</protein>
<feature type="coiled-coil region" evidence="8">
    <location>
        <begin position="363"/>
        <end position="565"/>
    </location>
</feature>
<dbReference type="GeneID" id="114491542"/>
<dbReference type="FunFam" id="1.10.238.10:FF:000094">
    <property type="entry name" value="ninein isoform X7"/>
    <property type="match status" value="1"/>
</dbReference>
<dbReference type="PROSITE" id="PS50222">
    <property type="entry name" value="EF_HAND_2"/>
    <property type="match status" value="1"/>
</dbReference>
<evidence type="ECO:0000256" key="3">
    <source>
        <dbReference type="ARBA" id="ARBA00022553"/>
    </source>
</evidence>
<evidence type="ECO:0000259" key="10">
    <source>
        <dbReference type="PROSITE" id="PS50222"/>
    </source>
</evidence>
<feature type="compositionally biased region" description="Polar residues" evidence="9">
    <location>
        <begin position="1113"/>
        <end position="1122"/>
    </location>
</feature>
<keyword evidence="4" id="KW-0493">Microtubule</keyword>
<accession>A0A7E6CFT8</accession>
<dbReference type="GO" id="GO:0034454">
    <property type="term" value="P:microtubule anchoring at centrosome"/>
    <property type="evidence" value="ECO:0007669"/>
    <property type="project" value="TreeGrafter"/>
</dbReference>
<dbReference type="PANTHER" id="PTHR18905">
    <property type="entry name" value="NINEIN"/>
    <property type="match status" value="1"/>
</dbReference>
<feature type="region of interest" description="Disordered" evidence="9">
    <location>
        <begin position="1101"/>
        <end position="1122"/>
    </location>
</feature>
<evidence type="ECO:0000256" key="4">
    <source>
        <dbReference type="ARBA" id="ARBA00022701"/>
    </source>
</evidence>
<evidence type="ECO:0000256" key="9">
    <source>
        <dbReference type="SAM" id="MobiDB-lite"/>
    </source>
</evidence>
<feature type="coiled-coil region" evidence="8">
    <location>
        <begin position="1284"/>
        <end position="1399"/>
    </location>
</feature>
<dbReference type="GO" id="GO:0005509">
    <property type="term" value="F:calcium ion binding"/>
    <property type="evidence" value="ECO:0007669"/>
    <property type="project" value="InterPro"/>
</dbReference>
<sequence>MDEVEQDQHEARLKELFDSFDTTGTGSLGQEELTDLCHMLSLEEVAPVLQETLLQDNLLGRVHFDQFKEALILILSRTLSNEEHFQEPDCPLEAQPKYVRGGKRYGRRSLPEFQESVEEFAEVTVIEPLEEEEARPLHIPASDRNEHWKTQHSEEYEAEGQLRFWNPDDLTASQSGSSPPQDWIEEKLQEICEDLGITRDGHLNRKKLVSICEQYGLQNVNGEMLEEVFHNLEPDGTMSVEDFFYGLFKNGKSLTPSASTPYRQLKRHLSMQSFDESGRRTTTPSAMTSTIGFRVFSCLDDGMGYASVERILDTWQEEGIENSQEILKALDFSLDGNINLTELTLALENELLVTKNGIHQAALASFKAEIRHLLERVDQMVREKEKLRSDLDKAEKLKSLMASEVDDHHAAIERRNEYNLRKLDEEYKERIAALKNELRKEREQIMQQVGKQRLELEQEIEKAKTEENYIRDRLALSLKENSRLENELLENAEKLAEYENLTRKLQLNLENVLAEKFGDLDPNSAEFFLQEERLAQMRNEYEQQCRELQDQVDELQSELEEYRTQGKVFRLPLKNSLSEELDVNSGCLEPDQGLGSEECNPLNMSIETELVIEQMKEHHHRDLCHLRLELEDKVQQYEKQLEETKVACEKEQENMKQKHENEVHILEKQISDLKNEIAELQGQAVVLQEAQHVTNCRHEEEKKQLQMKWDEEKTLLQEKLRLEHEAALKDRLEQSEESFHREREGLLQDGAWAEEKVRGLTQELEQLHQEQLKSLVEKHTLEKEELRRELLEKHQRELQEGRYESERLQEENSILRSEITTLNEEDSISNLQLEKLNGSQEEMWQNIETVKQEKATVQKMVENLKKQISELETKNQQLDLENTELSQKNSQNQKELRELKQRLAEVLCQREKVPEHSTFGDWEEEKSNLQEELEHREVQSSTLVSSLEAELSEVKIQTHIVEQENLLLKDELEKMKQLHRCPDLSDFQQKIASVLSYNEKLQKEKEALSEELNSCIDKLTQSSLLEHRIATMKQEQKSWEHQNESLKLQLVASQEKVQSLEDTLQNVNLQMSRIKSDLRMTQQEEEALKQEVMSLHKQLQNAGDKNGAPEVASQPSGFHSQQQRLSWDKLDHLRNEEQQLLWQENERLQTVVQNTKAELTYSREKVRQLESSLLPTKHQKHLNSSGTVKPTEQEKLSLKRECEQFQKERSPTNRKVSQMNSLEQELETIHLETEGLKKKQVKLDEQLMEMQHLRSTVMLSPSPHAWDLQLLQQQACPMVPREHFLQLQHQLLQAERMNQHLQEEPENRTSETNTPQENQEQLVTVMEERMMEVEQKLKLVKRLLQEKVNQLKEQLCKNTKADATVKDLYVENAQLLKALEMTEQRQKTAEKKNYLLEEKIASLSNIVRNLTPAPLTSTPPLRS</sequence>
<dbReference type="CTD" id="51199"/>
<evidence type="ECO:0000256" key="1">
    <source>
        <dbReference type="ARBA" id="ARBA00004300"/>
    </source>
</evidence>
<dbReference type="GO" id="GO:0000242">
    <property type="term" value="C:pericentriolar material"/>
    <property type="evidence" value="ECO:0007669"/>
    <property type="project" value="TreeGrafter"/>
</dbReference>
<feature type="coiled-coil region" evidence="8">
    <location>
        <begin position="620"/>
        <end position="690"/>
    </location>
</feature>
<dbReference type="InterPro" id="IPR011992">
    <property type="entry name" value="EF-hand-dom_pair"/>
</dbReference>
<keyword evidence="11" id="KW-1185">Reference proteome</keyword>
<organism evidence="11 12">
    <name type="scientific">Phyllostomus discolor</name>
    <name type="common">pale spear-nosed bat</name>
    <dbReference type="NCBI Taxonomy" id="89673"/>
    <lineage>
        <taxon>Eukaryota</taxon>
        <taxon>Metazoa</taxon>
        <taxon>Chordata</taxon>
        <taxon>Craniata</taxon>
        <taxon>Vertebrata</taxon>
        <taxon>Euteleostomi</taxon>
        <taxon>Mammalia</taxon>
        <taxon>Eutheria</taxon>
        <taxon>Laurasiatheria</taxon>
        <taxon>Chiroptera</taxon>
        <taxon>Yangochiroptera</taxon>
        <taxon>Phyllostomidae</taxon>
        <taxon>Phyllostominae</taxon>
        <taxon>Phyllostomus</taxon>
    </lineage>
</organism>
<dbReference type="Proteomes" id="UP000504628">
    <property type="component" value="Chromosome 1"/>
</dbReference>
<feature type="domain" description="EF-hand" evidence="10">
    <location>
        <begin position="8"/>
        <end position="43"/>
    </location>
</feature>
<evidence type="ECO:0000256" key="6">
    <source>
        <dbReference type="ARBA" id="ARBA00023054"/>
    </source>
</evidence>
<dbReference type="RefSeq" id="XP_035865840.1">
    <property type="nucleotide sequence ID" value="XM_036009947.1"/>
</dbReference>
<dbReference type="PANTHER" id="PTHR18905:SF11">
    <property type="entry name" value="NINEIN"/>
    <property type="match status" value="1"/>
</dbReference>
<keyword evidence="7" id="KW-0206">Cytoskeleton</keyword>